<dbReference type="AlphaFoldDB" id="A0AA39N7T8"/>
<dbReference type="GeneID" id="85350968"/>
<dbReference type="GO" id="GO:0016705">
    <property type="term" value="F:oxidoreductase activity, acting on paired donors, with incorporation or reduction of molecular oxygen"/>
    <property type="evidence" value="ECO:0007669"/>
    <property type="project" value="InterPro"/>
</dbReference>
<protein>
    <recommendedName>
        <fullName evidence="3">Cytochrome P450</fullName>
    </recommendedName>
</protein>
<dbReference type="EMBL" id="JAUEPS010000012">
    <property type="protein sequence ID" value="KAK0460625.1"/>
    <property type="molecule type" value="Genomic_DNA"/>
</dbReference>
<evidence type="ECO:0008006" key="3">
    <source>
        <dbReference type="Google" id="ProtNLM"/>
    </source>
</evidence>
<evidence type="ECO:0000313" key="2">
    <source>
        <dbReference type="Proteomes" id="UP001175211"/>
    </source>
</evidence>
<dbReference type="InterPro" id="IPR001128">
    <property type="entry name" value="Cyt_P450"/>
</dbReference>
<sequence>MGKLLSFIGGPCSCIGYRFSLVEMKAILFTLIRAFEFKLAVPGAEIAKRTVIVQRRCSGVILMPESWNQMPIILKPYQKV</sequence>
<dbReference type="InterPro" id="IPR036396">
    <property type="entry name" value="Cyt_P450_sf"/>
</dbReference>
<proteinExistence type="predicted"/>
<dbReference type="Gene3D" id="1.10.630.10">
    <property type="entry name" value="Cytochrome P450"/>
    <property type="match status" value="1"/>
</dbReference>
<keyword evidence="2" id="KW-1185">Reference proteome</keyword>
<dbReference type="GO" id="GO:0004497">
    <property type="term" value="F:monooxygenase activity"/>
    <property type="evidence" value="ECO:0007669"/>
    <property type="project" value="InterPro"/>
</dbReference>
<accession>A0AA39N7T8</accession>
<dbReference type="GO" id="GO:0020037">
    <property type="term" value="F:heme binding"/>
    <property type="evidence" value="ECO:0007669"/>
    <property type="project" value="InterPro"/>
</dbReference>
<gene>
    <name evidence="1" type="ORF">EV420DRAFT_1268035</name>
</gene>
<dbReference type="GO" id="GO:0005506">
    <property type="term" value="F:iron ion binding"/>
    <property type="evidence" value="ECO:0007669"/>
    <property type="project" value="InterPro"/>
</dbReference>
<name>A0AA39N7T8_ARMTA</name>
<comment type="caution">
    <text evidence="1">The sequence shown here is derived from an EMBL/GenBank/DDBJ whole genome shotgun (WGS) entry which is preliminary data.</text>
</comment>
<evidence type="ECO:0000313" key="1">
    <source>
        <dbReference type="EMBL" id="KAK0460625.1"/>
    </source>
</evidence>
<dbReference type="RefSeq" id="XP_060332664.1">
    <property type="nucleotide sequence ID" value="XM_060467420.1"/>
</dbReference>
<dbReference type="SUPFAM" id="SSF48264">
    <property type="entry name" value="Cytochrome P450"/>
    <property type="match status" value="1"/>
</dbReference>
<dbReference type="Proteomes" id="UP001175211">
    <property type="component" value="Unassembled WGS sequence"/>
</dbReference>
<reference evidence="1" key="1">
    <citation type="submission" date="2023-06" db="EMBL/GenBank/DDBJ databases">
        <authorList>
            <consortium name="Lawrence Berkeley National Laboratory"/>
            <person name="Ahrendt S."/>
            <person name="Sahu N."/>
            <person name="Indic B."/>
            <person name="Wong-Bajracharya J."/>
            <person name="Merenyi Z."/>
            <person name="Ke H.-M."/>
            <person name="Monk M."/>
            <person name="Kocsube S."/>
            <person name="Drula E."/>
            <person name="Lipzen A."/>
            <person name="Balint B."/>
            <person name="Henrissat B."/>
            <person name="Andreopoulos B."/>
            <person name="Martin F.M."/>
            <person name="Harder C.B."/>
            <person name="Rigling D."/>
            <person name="Ford K.L."/>
            <person name="Foster G.D."/>
            <person name="Pangilinan J."/>
            <person name="Papanicolaou A."/>
            <person name="Barry K."/>
            <person name="LaButti K."/>
            <person name="Viragh M."/>
            <person name="Koriabine M."/>
            <person name="Yan M."/>
            <person name="Riley R."/>
            <person name="Champramary S."/>
            <person name="Plett K.L."/>
            <person name="Tsai I.J."/>
            <person name="Slot J."/>
            <person name="Sipos G."/>
            <person name="Plett J."/>
            <person name="Nagy L.G."/>
            <person name="Grigoriev I.V."/>
        </authorList>
    </citation>
    <scope>NUCLEOTIDE SEQUENCE</scope>
    <source>
        <strain evidence="1">CCBAS 213</strain>
    </source>
</reference>
<organism evidence="1 2">
    <name type="scientific">Armillaria tabescens</name>
    <name type="common">Ringless honey mushroom</name>
    <name type="synonym">Agaricus tabescens</name>
    <dbReference type="NCBI Taxonomy" id="1929756"/>
    <lineage>
        <taxon>Eukaryota</taxon>
        <taxon>Fungi</taxon>
        <taxon>Dikarya</taxon>
        <taxon>Basidiomycota</taxon>
        <taxon>Agaricomycotina</taxon>
        <taxon>Agaricomycetes</taxon>
        <taxon>Agaricomycetidae</taxon>
        <taxon>Agaricales</taxon>
        <taxon>Marasmiineae</taxon>
        <taxon>Physalacriaceae</taxon>
        <taxon>Desarmillaria</taxon>
    </lineage>
</organism>
<dbReference type="Pfam" id="PF00067">
    <property type="entry name" value="p450"/>
    <property type="match status" value="1"/>
</dbReference>